<evidence type="ECO:0000313" key="2">
    <source>
        <dbReference type="Proteomes" id="UP000799772"/>
    </source>
</evidence>
<dbReference type="InterPro" id="IPR053185">
    <property type="entry name" value="SET_domain_protein"/>
</dbReference>
<dbReference type="PANTHER" id="PTHR47332:SF2">
    <property type="entry name" value="SET-6"/>
    <property type="match status" value="1"/>
</dbReference>
<dbReference type="AlphaFoldDB" id="A0A9P4IIT0"/>
<protein>
    <recommendedName>
        <fullName evidence="3">SET domain-containing protein</fullName>
    </recommendedName>
</protein>
<proteinExistence type="predicted"/>
<dbReference type="OrthoDB" id="265717at2759"/>
<reference evidence="1" key="1">
    <citation type="journal article" date="2020" name="Stud. Mycol.">
        <title>101 Dothideomycetes genomes: a test case for predicting lifestyles and emergence of pathogens.</title>
        <authorList>
            <person name="Haridas S."/>
            <person name="Albert R."/>
            <person name="Binder M."/>
            <person name="Bloem J."/>
            <person name="Labutti K."/>
            <person name="Salamov A."/>
            <person name="Andreopoulos B."/>
            <person name="Baker S."/>
            <person name="Barry K."/>
            <person name="Bills G."/>
            <person name="Bluhm B."/>
            <person name="Cannon C."/>
            <person name="Castanera R."/>
            <person name="Culley D."/>
            <person name="Daum C."/>
            <person name="Ezra D."/>
            <person name="Gonzalez J."/>
            <person name="Henrissat B."/>
            <person name="Kuo A."/>
            <person name="Liang C."/>
            <person name="Lipzen A."/>
            <person name="Lutzoni F."/>
            <person name="Magnuson J."/>
            <person name="Mondo S."/>
            <person name="Nolan M."/>
            <person name="Ohm R."/>
            <person name="Pangilinan J."/>
            <person name="Park H.-J."/>
            <person name="Ramirez L."/>
            <person name="Alfaro M."/>
            <person name="Sun H."/>
            <person name="Tritt A."/>
            <person name="Yoshinaga Y."/>
            <person name="Zwiers L.-H."/>
            <person name="Turgeon B."/>
            <person name="Goodwin S."/>
            <person name="Spatafora J."/>
            <person name="Crous P."/>
            <person name="Grigoriev I."/>
        </authorList>
    </citation>
    <scope>NUCLEOTIDE SEQUENCE</scope>
    <source>
        <strain evidence="1">CBS 133067</strain>
    </source>
</reference>
<name>A0A9P4IIT0_9PEZI</name>
<comment type="caution">
    <text evidence="1">The sequence shown here is derived from an EMBL/GenBank/DDBJ whole genome shotgun (WGS) entry which is preliminary data.</text>
</comment>
<evidence type="ECO:0008006" key="3">
    <source>
        <dbReference type="Google" id="ProtNLM"/>
    </source>
</evidence>
<keyword evidence="2" id="KW-1185">Reference proteome</keyword>
<organism evidence="1 2">
    <name type="scientific">Rhizodiscina lignyota</name>
    <dbReference type="NCBI Taxonomy" id="1504668"/>
    <lineage>
        <taxon>Eukaryota</taxon>
        <taxon>Fungi</taxon>
        <taxon>Dikarya</taxon>
        <taxon>Ascomycota</taxon>
        <taxon>Pezizomycotina</taxon>
        <taxon>Dothideomycetes</taxon>
        <taxon>Pleosporomycetidae</taxon>
        <taxon>Aulographales</taxon>
        <taxon>Rhizodiscinaceae</taxon>
        <taxon>Rhizodiscina</taxon>
    </lineage>
</organism>
<dbReference type="PANTHER" id="PTHR47332">
    <property type="entry name" value="SET DOMAIN-CONTAINING PROTEIN 5"/>
    <property type="match status" value="1"/>
</dbReference>
<dbReference type="Gene3D" id="1.25.40.10">
    <property type="entry name" value="Tetratricopeptide repeat domain"/>
    <property type="match status" value="1"/>
</dbReference>
<evidence type="ECO:0000313" key="1">
    <source>
        <dbReference type="EMBL" id="KAF2098941.1"/>
    </source>
</evidence>
<accession>A0A9P4IIT0</accession>
<dbReference type="EMBL" id="ML978126">
    <property type="protein sequence ID" value="KAF2098941.1"/>
    <property type="molecule type" value="Genomic_DNA"/>
</dbReference>
<sequence>MSTENSFFEINDSPLGGVGVFAKADIPRGMRVLAELPLLRGEHGLAPAQVLRDFKNLSTSEKASFLSLHHNESESPSTRYSQATGREWGSLPPAVRKILAICQTNSFGIDNSIIGRITYIDLNISRIQRREALRFAWGFECKCFSCTNVEAGVADLKIYLEEQRLAGSMRLGTREDWNMSLESLRKIAELAASEGLFSKLHYAASCSQLRPAEKYCKFFCRYGNATGFCLKLRDRREALQWAEKALDYARCSVGEDRPGFPRLAHAVLHLRKMADRSGPLHPAIYEHFLGPVRPDTAEDTSGERHWPMQIIPIPL</sequence>
<dbReference type="Proteomes" id="UP000799772">
    <property type="component" value="Unassembled WGS sequence"/>
</dbReference>
<dbReference type="InterPro" id="IPR011990">
    <property type="entry name" value="TPR-like_helical_dom_sf"/>
</dbReference>
<gene>
    <name evidence="1" type="ORF">NA57DRAFT_56575</name>
</gene>